<dbReference type="EMBL" id="CAJNOR010001776">
    <property type="protein sequence ID" value="CAF1197374.1"/>
    <property type="molecule type" value="Genomic_DNA"/>
</dbReference>
<dbReference type="Proteomes" id="UP000663852">
    <property type="component" value="Unassembled WGS sequence"/>
</dbReference>
<keyword evidence="3" id="KW-1185">Reference proteome</keyword>
<dbReference type="AlphaFoldDB" id="A0A814IXA9"/>
<dbReference type="EMBL" id="CAJNOJ010000071">
    <property type="protein sequence ID" value="CAF1030470.1"/>
    <property type="molecule type" value="Genomic_DNA"/>
</dbReference>
<name>A0A814IXA9_ADIRI</name>
<evidence type="ECO:0000313" key="1">
    <source>
        <dbReference type="EMBL" id="CAF1030470.1"/>
    </source>
</evidence>
<dbReference type="Proteomes" id="UP000663828">
    <property type="component" value="Unassembled WGS sequence"/>
</dbReference>
<dbReference type="InterPro" id="IPR032675">
    <property type="entry name" value="LRR_dom_sf"/>
</dbReference>
<dbReference type="SUPFAM" id="SSF52047">
    <property type="entry name" value="RNI-like"/>
    <property type="match status" value="1"/>
</dbReference>
<evidence type="ECO:0000313" key="4">
    <source>
        <dbReference type="Proteomes" id="UP000663852"/>
    </source>
</evidence>
<evidence type="ECO:0000313" key="2">
    <source>
        <dbReference type="EMBL" id="CAF1197374.1"/>
    </source>
</evidence>
<dbReference type="Gene3D" id="3.80.10.10">
    <property type="entry name" value="Ribonuclease Inhibitor"/>
    <property type="match status" value="1"/>
</dbReference>
<evidence type="ECO:0000313" key="3">
    <source>
        <dbReference type="Proteomes" id="UP000663828"/>
    </source>
</evidence>
<gene>
    <name evidence="1" type="ORF">EDS130_LOCUS16384</name>
    <name evidence="2" type="ORF">XAT740_LOCUS23470</name>
</gene>
<sequence>MKSTFKDLCDDVIIELLSYFNIHEIFYSFCLLIPNLPSLLKDGRVQLHVRSNNTYFIRWILPHISLTQVVSLSVPTRPYNPSIFKFTNLRSLVLSDVDNPLKLFERNSDWPPYRLEYLSLSIRNPDVRNKSSDIGTRVLEHAFQLRGLKRFELHESKSSLRMVELFNELTFPSTFRSSDLERVIISIYCHWLTLQSILSYLPRLIQFEFHSSFSYIQKLSPELRFPFIRKLDLHIDCLQTIILGGIFRHASNLRYFKLDCSVCPFQQYHIDLLQSKTWLQWIDTYTPRLRVLDVDIKFRPDDINETTVVPIGKDLERLNFEISVSLDIGDRYWKMVGKYNKTITKKR</sequence>
<protein>
    <recommendedName>
        <fullName evidence="5">F-box domain-containing protein</fullName>
    </recommendedName>
</protein>
<organism evidence="1 4">
    <name type="scientific">Adineta ricciae</name>
    <name type="common">Rotifer</name>
    <dbReference type="NCBI Taxonomy" id="249248"/>
    <lineage>
        <taxon>Eukaryota</taxon>
        <taxon>Metazoa</taxon>
        <taxon>Spiralia</taxon>
        <taxon>Gnathifera</taxon>
        <taxon>Rotifera</taxon>
        <taxon>Eurotatoria</taxon>
        <taxon>Bdelloidea</taxon>
        <taxon>Adinetida</taxon>
        <taxon>Adinetidae</taxon>
        <taxon>Adineta</taxon>
    </lineage>
</organism>
<accession>A0A814IXA9</accession>
<dbReference type="OrthoDB" id="9994597at2759"/>
<proteinExistence type="predicted"/>
<comment type="caution">
    <text evidence="1">The sequence shown here is derived from an EMBL/GenBank/DDBJ whole genome shotgun (WGS) entry which is preliminary data.</text>
</comment>
<reference evidence="1" key="1">
    <citation type="submission" date="2021-02" db="EMBL/GenBank/DDBJ databases">
        <authorList>
            <person name="Nowell W R."/>
        </authorList>
    </citation>
    <scope>NUCLEOTIDE SEQUENCE</scope>
</reference>
<evidence type="ECO:0008006" key="5">
    <source>
        <dbReference type="Google" id="ProtNLM"/>
    </source>
</evidence>